<feature type="domain" description="THIF-type NAD/FAD binding fold" evidence="2">
    <location>
        <begin position="353"/>
        <end position="579"/>
    </location>
</feature>
<name>A0AAJ5F6K9_9DEIO</name>
<dbReference type="InterPro" id="IPR000594">
    <property type="entry name" value="ThiF_NAD_FAD-bd"/>
</dbReference>
<dbReference type="Pfam" id="PF00899">
    <property type="entry name" value="ThiF"/>
    <property type="match status" value="1"/>
</dbReference>
<feature type="region of interest" description="Disordered" evidence="1">
    <location>
        <begin position="186"/>
        <end position="212"/>
    </location>
</feature>
<gene>
    <name evidence="4" type="ORF">FCS05_03730</name>
</gene>
<evidence type="ECO:0008006" key="6">
    <source>
        <dbReference type="Google" id="ProtNLM"/>
    </source>
</evidence>
<dbReference type="PANTHER" id="PTHR43267:SF1">
    <property type="entry name" value="TRNA THREONYLCARBAMOYLADENOSINE DEHYDRATASE"/>
    <property type="match status" value="1"/>
</dbReference>
<proteinExistence type="predicted"/>
<comment type="caution">
    <text evidence="4">The sequence shown here is derived from an EMBL/GenBank/DDBJ whole genome shotgun (WGS) entry which is preliminary data.</text>
</comment>
<feature type="domain" description="Prokaryotic E2 family B" evidence="3">
    <location>
        <begin position="55"/>
        <end position="150"/>
    </location>
</feature>
<evidence type="ECO:0000259" key="3">
    <source>
        <dbReference type="Pfam" id="PF14461"/>
    </source>
</evidence>
<dbReference type="GO" id="GO:0061504">
    <property type="term" value="P:cyclic threonylcarbamoyladenosine biosynthetic process"/>
    <property type="evidence" value="ECO:0007669"/>
    <property type="project" value="TreeGrafter"/>
</dbReference>
<evidence type="ECO:0000313" key="5">
    <source>
        <dbReference type="Proteomes" id="UP000308000"/>
    </source>
</evidence>
<dbReference type="PANTHER" id="PTHR43267">
    <property type="entry name" value="TRNA THREONYLCARBAMOYLADENOSINE DEHYDRATASE"/>
    <property type="match status" value="1"/>
</dbReference>
<dbReference type="EMBL" id="VBRC01000002">
    <property type="protein sequence ID" value="TLK30874.1"/>
    <property type="molecule type" value="Genomic_DNA"/>
</dbReference>
<sequence length="619" mass="67473">MNSTLTSRAQLIVWLEEVGRLNLLANATITTKPQGLPWARNRGIAACLVGDATIGTNSVTLRVGLTSAFPSQLPYVQLVADEGGRADGITAHVGHDGDICYVPTRDQAFDPQTPVEVILDALRRALTTLEDAWTAPDNHELLDEFPLYWVPPAGSKSKPSAIASYFVPDERCRVLAAWRASDEGRKDAKGRTSIRRQAAHVPPEPYEAVGDLGGDFGPNEFNRHRDLRMSTPSTSALYLPLEPTPLIVPPLSRRQWTPTQLRDIVRGSLSPENLLVLDDLLTSRKMTADLLVLGIPRPKRAQEHRFGLVAVQVRGMRRGHVLSLDANLLPIQLGPLSVVRRDAAYLMPRGGSTASLLDRKVLLLGCGALGGYVAPMLAAAGVGHLTLVDPDKFMASNTYRHALGRRFVGKPKVTGMEQALHEKYPYLKVTAVEKRTEVALGQGDFQLGDFDLTVDATGDTTHQLMLARALRDFPVAYRPPTLLLWLEALGLGGHHLTVIPGEAGCPRCLYSSPQAPMANAASFGAPYQHIGHDELGCGTFHTPYSDLDAIKTAEEAVRTAIDVLHGRLARSLLRSWKGSPTAFKAAGHQLSERYFKKRGALRRGEAYDNPDCPLCRGKP</sequence>
<dbReference type="SUPFAM" id="SSF69572">
    <property type="entry name" value="Activating enzymes of the ubiquitin-like proteins"/>
    <property type="match status" value="1"/>
</dbReference>
<evidence type="ECO:0000256" key="1">
    <source>
        <dbReference type="SAM" id="MobiDB-lite"/>
    </source>
</evidence>
<dbReference type="InterPro" id="IPR035985">
    <property type="entry name" value="Ubiquitin-activating_enz"/>
</dbReference>
<dbReference type="Proteomes" id="UP000308000">
    <property type="component" value="Unassembled WGS sequence"/>
</dbReference>
<protein>
    <recommendedName>
        <fullName evidence="6">THIF-type NAD/FAD binding fold domain-containing protein</fullName>
    </recommendedName>
</protein>
<dbReference type="GO" id="GO:0008641">
    <property type="term" value="F:ubiquitin-like modifier activating enzyme activity"/>
    <property type="evidence" value="ECO:0007669"/>
    <property type="project" value="InterPro"/>
</dbReference>
<dbReference type="AlphaFoldDB" id="A0AAJ5F6K9"/>
<accession>A0AAJ5F6K9</accession>
<evidence type="ECO:0000313" key="4">
    <source>
        <dbReference type="EMBL" id="TLK30874.1"/>
    </source>
</evidence>
<dbReference type="InterPro" id="IPR045886">
    <property type="entry name" value="ThiF/MoeB/HesA"/>
</dbReference>
<dbReference type="Gene3D" id="3.40.50.720">
    <property type="entry name" value="NAD(P)-binding Rossmann-like Domain"/>
    <property type="match status" value="1"/>
</dbReference>
<dbReference type="InterPro" id="IPR032701">
    <property type="entry name" value="Prok-E2_B_dom"/>
</dbReference>
<evidence type="ECO:0000259" key="2">
    <source>
        <dbReference type="Pfam" id="PF00899"/>
    </source>
</evidence>
<dbReference type="GO" id="GO:0061503">
    <property type="term" value="F:tRNA threonylcarbamoyladenosine dehydratase"/>
    <property type="evidence" value="ECO:0007669"/>
    <property type="project" value="TreeGrafter"/>
</dbReference>
<reference evidence="4 5" key="1">
    <citation type="submission" date="2019-04" db="EMBL/GenBank/DDBJ databases">
        <title>Deinococcus metalilatus MA1002 mutant No.5.</title>
        <authorList>
            <person name="Park W."/>
            <person name="Park C."/>
        </authorList>
    </citation>
    <scope>NUCLEOTIDE SEQUENCE [LARGE SCALE GENOMIC DNA]</scope>
    <source>
        <strain evidence="4 5">MA1002-m5</strain>
    </source>
</reference>
<dbReference type="Pfam" id="PF14461">
    <property type="entry name" value="Prok-E2_B"/>
    <property type="match status" value="1"/>
</dbReference>
<organism evidence="4 5">
    <name type="scientific">Deinococcus metallilatus</name>
    <dbReference type="NCBI Taxonomy" id="1211322"/>
    <lineage>
        <taxon>Bacteria</taxon>
        <taxon>Thermotogati</taxon>
        <taxon>Deinococcota</taxon>
        <taxon>Deinococci</taxon>
        <taxon>Deinococcales</taxon>
        <taxon>Deinococcaceae</taxon>
        <taxon>Deinococcus</taxon>
    </lineage>
</organism>